<evidence type="ECO:0000256" key="1">
    <source>
        <dbReference type="SAM" id="Coils"/>
    </source>
</evidence>
<evidence type="ECO:0000259" key="3">
    <source>
        <dbReference type="Pfam" id="PF11083"/>
    </source>
</evidence>
<reference evidence="5 6" key="1">
    <citation type="submission" date="2018-06" db="EMBL/GenBank/DDBJ databases">
        <authorList>
            <consortium name="Pathogen Informatics"/>
            <person name="Doyle S."/>
        </authorList>
    </citation>
    <scope>NUCLEOTIDE SEQUENCE [LARGE SCALE GENOMIC DNA]</scope>
    <source>
        <strain evidence="5 6">NCTC12224</strain>
    </source>
</reference>
<evidence type="ECO:0000259" key="2">
    <source>
        <dbReference type="Pfam" id="PF03432"/>
    </source>
</evidence>
<gene>
    <name evidence="5" type="ORF">NCTC12224_01468</name>
</gene>
<dbReference type="InterPro" id="IPR021112">
    <property type="entry name" value="LtrB_C"/>
</dbReference>
<feature type="domain" description="Group II intron-interrupted relaxase LtrB C-terminal" evidence="3">
    <location>
        <begin position="409"/>
        <end position="531"/>
    </location>
</feature>
<organism evidence="5 6">
    <name type="scientific">Streptococcus hyointestinalis</name>
    <dbReference type="NCBI Taxonomy" id="1337"/>
    <lineage>
        <taxon>Bacteria</taxon>
        <taxon>Bacillati</taxon>
        <taxon>Bacillota</taxon>
        <taxon>Bacilli</taxon>
        <taxon>Lactobacillales</taxon>
        <taxon>Streptococcaceae</taxon>
        <taxon>Streptococcus</taxon>
    </lineage>
</organism>
<accession>A0A380K960</accession>
<dbReference type="OrthoDB" id="9762440at2"/>
<keyword evidence="6" id="KW-1185">Reference proteome</keyword>
<dbReference type="Pfam" id="PF03432">
    <property type="entry name" value="Relaxase"/>
    <property type="match status" value="1"/>
</dbReference>
<dbReference type="Pfam" id="PF11083">
    <property type="entry name" value="Relaxase_C"/>
    <property type="match status" value="1"/>
</dbReference>
<sequence>MVITKVLQIKESRKLRRSLNYILRDDANLKRVTKNDCHSDFPYVLKDGQVYQRLVSGHDVVDASDAESVFDDFFLVKDSAAAFNHGRSNKEMSDLSNPNQVMAHHIIQSFAPEDKLSPEEVNRLGYQTALELTGGDYQFIVATHMDKGHLHNHIIFNTTNQVTLKKFRWQKQTARSLFQISNRQAELAGAMVLEPKLKTSYTVYSAWRQKNSFRFEIKQRLDFLLKHSLDLEDFFQKTQVLNLQVNTSGKYVTYRLSDQPQKRVVRDRSLSKKGRYSLEGITKRLATNAVVFDKDSIKAEYDKIMEKDAEDFEMKLTIEPWQVETITPRSLHVPIRFGLDRKGTVAIPARLLDQNADGSFTAYLKRKDFFYFLNPDHSEQNRFITGTTLIKQLSSQNGETILYKNRYLSKLDRLVDELNFLSVNHVTNSEQFKDLEKNFLEQLDKTDQELERLSDKIAELNKLYGALVQYQSTLVPSETTLALLEKARLDKNINPDLLKKELKEYQIEREALATHRDKIVADYDFSQKLKEERQERHHKHL</sequence>
<evidence type="ECO:0000313" key="6">
    <source>
        <dbReference type="Proteomes" id="UP000254924"/>
    </source>
</evidence>
<name>A0A380K960_9STRE</name>
<protein>
    <submittedName>
        <fullName evidence="5">Putative relaxase</fullName>
    </submittedName>
</protein>
<dbReference type="InterPro" id="IPR048299">
    <property type="entry name" value="LtrB_central"/>
</dbReference>
<keyword evidence="1" id="KW-0175">Coiled coil</keyword>
<proteinExistence type="predicted"/>
<dbReference type="AlphaFoldDB" id="A0A380K960"/>
<dbReference type="Proteomes" id="UP000254924">
    <property type="component" value="Unassembled WGS sequence"/>
</dbReference>
<evidence type="ECO:0000313" key="5">
    <source>
        <dbReference type="EMBL" id="SUN61438.1"/>
    </source>
</evidence>
<feature type="domain" description="MobA/VirD2-like nuclease" evidence="2">
    <location>
        <begin position="78"/>
        <end position="183"/>
    </location>
</feature>
<evidence type="ECO:0000259" key="4">
    <source>
        <dbReference type="Pfam" id="PF20874"/>
    </source>
</evidence>
<feature type="domain" description="Group II intron-interrupted relaxase LtrB central" evidence="4">
    <location>
        <begin position="312"/>
        <end position="394"/>
    </location>
</feature>
<feature type="coiled-coil region" evidence="1">
    <location>
        <begin position="436"/>
        <end position="463"/>
    </location>
</feature>
<dbReference type="InterPro" id="IPR005094">
    <property type="entry name" value="Endonuclease_MobA/VirD2"/>
</dbReference>
<dbReference type="EMBL" id="UHFN01000007">
    <property type="protein sequence ID" value="SUN61438.1"/>
    <property type="molecule type" value="Genomic_DNA"/>
</dbReference>
<dbReference type="Pfam" id="PF20874">
    <property type="entry name" value="Relaxase_M"/>
    <property type="match status" value="1"/>
</dbReference>